<feature type="domain" description="DUF6817" evidence="2">
    <location>
        <begin position="68"/>
        <end position="153"/>
    </location>
</feature>
<organism evidence="3 4">
    <name type="scientific">Lactuca saligna</name>
    <name type="common">Willowleaf lettuce</name>
    <dbReference type="NCBI Taxonomy" id="75948"/>
    <lineage>
        <taxon>Eukaryota</taxon>
        <taxon>Viridiplantae</taxon>
        <taxon>Streptophyta</taxon>
        <taxon>Embryophyta</taxon>
        <taxon>Tracheophyta</taxon>
        <taxon>Spermatophyta</taxon>
        <taxon>Magnoliopsida</taxon>
        <taxon>eudicotyledons</taxon>
        <taxon>Gunneridae</taxon>
        <taxon>Pentapetalae</taxon>
        <taxon>asterids</taxon>
        <taxon>campanulids</taxon>
        <taxon>Asterales</taxon>
        <taxon>Asteraceae</taxon>
        <taxon>Cichorioideae</taxon>
        <taxon>Cichorieae</taxon>
        <taxon>Lactucinae</taxon>
        <taxon>Lactuca</taxon>
    </lineage>
</organism>
<name>A0AA35YS16_LACSI</name>
<evidence type="ECO:0000259" key="2">
    <source>
        <dbReference type="Pfam" id="PF20680"/>
    </source>
</evidence>
<dbReference type="PANTHER" id="PTHR37391">
    <property type="entry name" value="E3 UBIQUITIN-PROTEIN LIGASE"/>
    <property type="match status" value="1"/>
</dbReference>
<feature type="signal peptide" evidence="1">
    <location>
        <begin position="1"/>
        <end position="22"/>
    </location>
</feature>
<proteinExistence type="predicted"/>
<dbReference type="Pfam" id="PF20680">
    <property type="entry name" value="DUF6817"/>
    <property type="match status" value="1"/>
</dbReference>
<feature type="chain" id="PRO_5041396158" description="DUF6817 domain-containing protein" evidence="1">
    <location>
        <begin position="23"/>
        <end position="454"/>
    </location>
</feature>
<dbReference type="AlphaFoldDB" id="A0AA35YS16"/>
<reference evidence="3" key="1">
    <citation type="submission" date="2023-04" db="EMBL/GenBank/DDBJ databases">
        <authorList>
            <person name="Vijverberg K."/>
            <person name="Xiong W."/>
            <person name="Schranz E."/>
        </authorList>
    </citation>
    <scope>NUCLEOTIDE SEQUENCE</scope>
</reference>
<evidence type="ECO:0000313" key="4">
    <source>
        <dbReference type="Proteomes" id="UP001177003"/>
    </source>
</evidence>
<evidence type="ECO:0000256" key="1">
    <source>
        <dbReference type="SAM" id="SignalP"/>
    </source>
</evidence>
<keyword evidence="1" id="KW-0732">Signal</keyword>
<protein>
    <recommendedName>
        <fullName evidence="2">DUF6817 domain-containing protein</fullName>
    </recommendedName>
</protein>
<dbReference type="EMBL" id="OX465080">
    <property type="protein sequence ID" value="CAI9278872.1"/>
    <property type="molecule type" value="Genomic_DNA"/>
</dbReference>
<accession>A0AA35YS16</accession>
<dbReference type="Proteomes" id="UP001177003">
    <property type="component" value="Chromosome 4"/>
</dbReference>
<dbReference type="InterPro" id="IPR049202">
    <property type="entry name" value="DUF6817"/>
</dbReference>
<gene>
    <name evidence="3" type="ORF">LSALG_LOCUS18706</name>
</gene>
<keyword evidence="4" id="KW-1185">Reference proteome</keyword>
<evidence type="ECO:0000313" key="3">
    <source>
        <dbReference type="EMBL" id="CAI9278872.1"/>
    </source>
</evidence>
<sequence length="454" mass="52118">MICSPSIIICISFPFLSSQATANMPSSTPVSLDYHDDQHLQDLIESARPFLRDKPESVDTKLPALLAILRSAGAGECWHRLGTFLDHLYHVYRILKLWNAPDSVCLFGLFHSVYSNSYHDLAIFDPVTDRETVRNHVGPVAERLIHLFCVVPRHPLIHDDLVFRYTDSELREHLHASEQSLRDVKENGGWNREEGWRKKLQTIIPATGIQVKHIRTGEPVVVPRRVVAVFLLMTIADFGDQYYGYQDALYDNTDGRLEFIGNSNFYTLWPGNGKPGLWMNLISKMAAIYTLLVREEEMFAEERRRADGHVNGNVADNRDEDIDLVIPPVFERCTKILDPSEQIVARDLYWEAVNDEGSKKEKGEEMLLKCIEKNPFVGEPHVLLSQFYMSRGRFEEGEREAEKGLSLLLEWGCPWDKRISWEGWVSWGRVMLSKAKERSWPHTSWGIISLGLVK</sequence>
<dbReference type="PANTHER" id="PTHR37391:SF11">
    <property type="entry name" value="TETRATRICOPEPTIDE-LIKE HELICAL DOMAIN-CONTAINING PROTEIN"/>
    <property type="match status" value="1"/>
</dbReference>